<evidence type="ECO:0000313" key="1">
    <source>
        <dbReference type="EMBL" id="RNA00873.1"/>
    </source>
</evidence>
<name>A0A3M7PP66_BRAPC</name>
<proteinExistence type="predicted"/>
<organism evidence="1 2">
    <name type="scientific">Brachionus plicatilis</name>
    <name type="common">Marine rotifer</name>
    <name type="synonym">Brachionus muelleri</name>
    <dbReference type="NCBI Taxonomy" id="10195"/>
    <lineage>
        <taxon>Eukaryota</taxon>
        <taxon>Metazoa</taxon>
        <taxon>Spiralia</taxon>
        <taxon>Gnathifera</taxon>
        <taxon>Rotifera</taxon>
        <taxon>Eurotatoria</taxon>
        <taxon>Monogononta</taxon>
        <taxon>Pseudotrocha</taxon>
        <taxon>Ploima</taxon>
        <taxon>Brachionidae</taxon>
        <taxon>Brachionus</taxon>
    </lineage>
</organism>
<sequence length="60" mass="7171">MNSFLVFEPLNVEKSLKNLNPSKVSGPDKWFLYSYENLLRTQFCPFKKKKTRKKLKSIFN</sequence>
<dbReference type="EMBL" id="REGN01009576">
    <property type="protein sequence ID" value="RNA00873.1"/>
    <property type="molecule type" value="Genomic_DNA"/>
</dbReference>
<keyword evidence="2" id="KW-1185">Reference proteome</keyword>
<comment type="caution">
    <text evidence="1">The sequence shown here is derived from an EMBL/GenBank/DDBJ whole genome shotgun (WGS) entry which is preliminary data.</text>
</comment>
<evidence type="ECO:0000313" key="2">
    <source>
        <dbReference type="Proteomes" id="UP000276133"/>
    </source>
</evidence>
<reference evidence="1 2" key="1">
    <citation type="journal article" date="2018" name="Sci. Rep.">
        <title>Genomic signatures of local adaptation to the degree of environmental predictability in rotifers.</title>
        <authorList>
            <person name="Franch-Gras L."/>
            <person name="Hahn C."/>
            <person name="Garcia-Roger E.M."/>
            <person name="Carmona M.J."/>
            <person name="Serra M."/>
            <person name="Gomez A."/>
        </authorList>
    </citation>
    <scope>NUCLEOTIDE SEQUENCE [LARGE SCALE GENOMIC DNA]</scope>
    <source>
        <strain evidence="1">HYR1</strain>
    </source>
</reference>
<accession>A0A3M7PP66</accession>
<protein>
    <submittedName>
        <fullName evidence="1">Uncharacterized protein</fullName>
    </submittedName>
</protein>
<dbReference type="Proteomes" id="UP000276133">
    <property type="component" value="Unassembled WGS sequence"/>
</dbReference>
<gene>
    <name evidence="1" type="ORF">BpHYR1_019325</name>
</gene>
<dbReference type="AlphaFoldDB" id="A0A3M7PP66"/>